<keyword evidence="16" id="KW-1185">Reference proteome</keyword>
<evidence type="ECO:0000256" key="2">
    <source>
        <dbReference type="ARBA" id="ARBA00009592"/>
    </source>
</evidence>
<evidence type="ECO:0000256" key="3">
    <source>
        <dbReference type="ARBA" id="ARBA00022475"/>
    </source>
</evidence>
<dbReference type="GO" id="GO:0005886">
    <property type="term" value="C:plasma membrane"/>
    <property type="evidence" value="ECO:0007669"/>
    <property type="project" value="UniProtKB-SubCell"/>
</dbReference>
<evidence type="ECO:0000256" key="11">
    <source>
        <dbReference type="ARBA" id="ARBA00023180"/>
    </source>
</evidence>
<evidence type="ECO:0000313" key="15">
    <source>
        <dbReference type="EnsemblPlants" id="KQL05756"/>
    </source>
</evidence>
<dbReference type="FunFam" id="3.80.10.10:FF:000213">
    <property type="entry name" value="Tyrosine-sulfated glycopeptide receptor 1"/>
    <property type="match status" value="1"/>
</dbReference>
<dbReference type="EnsemblPlants" id="KQL05756">
    <property type="protein sequence ID" value="KQL05756"/>
    <property type="gene ID" value="SETIT_000235mg"/>
</dbReference>
<dbReference type="EMBL" id="AGNK02003163">
    <property type="status" value="NOT_ANNOTATED_CDS"/>
    <property type="molecule type" value="Genomic_DNA"/>
</dbReference>
<dbReference type="STRING" id="4555.K3XEB8"/>
<sequence length="908" mass="101758">MSAYLLPLQAQRASAIFLILFVTLIVSSSSVHARVTISSGGCFARERQALISFKQSFLDFTGRLSSWRGEDCCGWKGVRCSNRTGHVVKLDLHNNGSNAIILRGEKMSSSIAALHHLRYLDLSFNDFNYTKIPLFLCKLNNLSVPSQLGNLSHLQYLDLSYGGEVSDLSWLSRLSSLKSLNMGRVNLSSAGNWVHKVNMLPNLRILYLYGCGLNSTVSSLSHVNLTRLEILDLSHNPFNSSLQHNWFLGLTTIKKLVLSHCGWSGPIPNALGNMSNLEVIDLQLNYLLGNIPATLENLCNLKELSLFYNNINEDLTNFMERLPKCSWSKFCKLNLHRANLTGQLPIWIGNLTGLSYLDLTQNMLAGHVPNGIGALSNLTYLSLALNNFSGVLSKEHFTSLVNLTLGWTMNLKFLNLTENSLKLDFDEDWVPPFKLTEGQFGSCDMGPQFPAWLRYQTGISNLNISNTRINDVLPQWFWVVFSNASILNLSKNQLSGALPATLELPLIREMDLSGNSLLGQLPVNLTAPGLRKLRLYNNHFTGAIPPYMCNNSFVEINLSNNQLGGDFPRCQESISSLSMLALKNNNLSGEFPHFLQNAAQLSFLDLSYNKFYGSVPSWIGRKMPGLQVLILRSNMFQGQLPKQSTRLVRLHFLDIAHNNISGRIPSSLAGLKAMTHPYGRGDNNYSSDTTSMFTKDRELNYTHKFMKRIMLIDLSCNGFTGHIPKEISLLKGLQSLNLSNNQISGRIPDDIGVLSELESLDLSYNHFTGEIPSSLSDLTFLSCLNLSYNDLSGRIPSGQQLQTLNNQYMYIGNPGLCGPPLLNNCSTNQTDLDVHQERESTIYDTLFFYLSISSGYLIGLWTVFCTLLFKKTWRIAYFRHFDQLYNKIYVQAALSKAAIIRKFQNQES</sequence>
<reference evidence="16" key="1">
    <citation type="journal article" date="2012" name="Nat. Biotechnol.">
        <title>Reference genome sequence of the model plant Setaria.</title>
        <authorList>
            <person name="Bennetzen J.L."/>
            <person name="Schmutz J."/>
            <person name="Wang H."/>
            <person name="Percifield R."/>
            <person name="Hawkins J."/>
            <person name="Pontaroli A.C."/>
            <person name="Estep M."/>
            <person name="Feng L."/>
            <person name="Vaughn J.N."/>
            <person name="Grimwood J."/>
            <person name="Jenkins J."/>
            <person name="Barry K."/>
            <person name="Lindquist E."/>
            <person name="Hellsten U."/>
            <person name="Deshpande S."/>
            <person name="Wang X."/>
            <person name="Wu X."/>
            <person name="Mitros T."/>
            <person name="Triplett J."/>
            <person name="Yang X."/>
            <person name="Ye C.Y."/>
            <person name="Mauro-Herrera M."/>
            <person name="Wang L."/>
            <person name="Li P."/>
            <person name="Sharma M."/>
            <person name="Sharma R."/>
            <person name="Ronald P.C."/>
            <person name="Panaud O."/>
            <person name="Kellogg E.A."/>
            <person name="Brutnell T.P."/>
            <person name="Doust A.N."/>
            <person name="Tuskan G.A."/>
            <person name="Rokhsar D."/>
            <person name="Devos K.M."/>
        </authorList>
    </citation>
    <scope>NUCLEOTIDE SEQUENCE [LARGE SCALE GENOMIC DNA]</scope>
    <source>
        <strain evidence="16">cv. Yugu1</strain>
    </source>
</reference>
<keyword evidence="5 12" id="KW-0812">Transmembrane</keyword>
<comment type="subcellular location">
    <subcellularLocation>
        <location evidence="1">Cell membrane</location>
        <topology evidence="1">Single-pass type I membrane protein</topology>
    </subcellularLocation>
</comment>
<dbReference type="OMA" id="EGHFGSC"/>
<dbReference type="FunFam" id="3.80.10.10:FF:000649">
    <property type="entry name" value="Leucine Rich Repeat family protein"/>
    <property type="match status" value="1"/>
</dbReference>
<keyword evidence="7" id="KW-0677">Repeat</keyword>
<feature type="chain" id="PRO_5010125630" description="Leucine-rich repeat-containing N-terminal plant-type domain-containing protein" evidence="13">
    <location>
        <begin position="34"/>
        <end position="908"/>
    </location>
</feature>
<evidence type="ECO:0000256" key="7">
    <source>
        <dbReference type="ARBA" id="ARBA00022737"/>
    </source>
</evidence>
<evidence type="ECO:0000256" key="6">
    <source>
        <dbReference type="ARBA" id="ARBA00022729"/>
    </source>
</evidence>
<evidence type="ECO:0000256" key="5">
    <source>
        <dbReference type="ARBA" id="ARBA00022692"/>
    </source>
</evidence>
<keyword evidence="9 12" id="KW-0472">Membrane</keyword>
<dbReference type="Gene3D" id="3.80.10.10">
    <property type="entry name" value="Ribonuclease Inhibitor"/>
    <property type="match status" value="3"/>
</dbReference>
<keyword evidence="8 12" id="KW-1133">Transmembrane helix</keyword>
<evidence type="ECO:0000256" key="4">
    <source>
        <dbReference type="ARBA" id="ARBA00022614"/>
    </source>
</evidence>
<keyword evidence="11" id="KW-0325">Glycoprotein</keyword>
<evidence type="ECO:0000313" key="16">
    <source>
        <dbReference type="Proteomes" id="UP000004995"/>
    </source>
</evidence>
<dbReference type="AlphaFoldDB" id="K3XEB8"/>
<dbReference type="Gramene" id="KQL05756">
    <property type="protein sequence ID" value="KQL05756"/>
    <property type="gene ID" value="SETIT_000235mg"/>
</dbReference>
<proteinExistence type="inferred from homology"/>
<feature type="signal peptide" evidence="13">
    <location>
        <begin position="1"/>
        <end position="33"/>
    </location>
</feature>
<organism evidence="15 16">
    <name type="scientific">Setaria italica</name>
    <name type="common">Foxtail millet</name>
    <name type="synonym">Panicum italicum</name>
    <dbReference type="NCBI Taxonomy" id="4555"/>
    <lineage>
        <taxon>Eukaryota</taxon>
        <taxon>Viridiplantae</taxon>
        <taxon>Streptophyta</taxon>
        <taxon>Embryophyta</taxon>
        <taxon>Tracheophyta</taxon>
        <taxon>Spermatophyta</taxon>
        <taxon>Magnoliopsida</taxon>
        <taxon>Liliopsida</taxon>
        <taxon>Poales</taxon>
        <taxon>Poaceae</taxon>
        <taxon>PACMAD clade</taxon>
        <taxon>Panicoideae</taxon>
        <taxon>Panicodae</taxon>
        <taxon>Paniceae</taxon>
        <taxon>Cenchrinae</taxon>
        <taxon>Setaria</taxon>
    </lineage>
</organism>
<dbReference type="FunFam" id="3.80.10.10:FF:001347">
    <property type="entry name" value="LRR receptor-like serine/threonine-protein kinase GSO2"/>
    <property type="match status" value="1"/>
</dbReference>
<dbReference type="InterPro" id="IPR013210">
    <property type="entry name" value="LRR_N_plant-typ"/>
</dbReference>
<evidence type="ECO:0000259" key="14">
    <source>
        <dbReference type="Pfam" id="PF08263"/>
    </source>
</evidence>
<dbReference type="HOGENOM" id="CLU_000288_18_3_1"/>
<reference evidence="15" key="2">
    <citation type="submission" date="2018-08" db="UniProtKB">
        <authorList>
            <consortium name="EnsemblPlants"/>
        </authorList>
    </citation>
    <scope>IDENTIFICATION</scope>
    <source>
        <strain evidence="15">Yugu1</strain>
    </source>
</reference>
<evidence type="ECO:0000256" key="8">
    <source>
        <dbReference type="ARBA" id="ARBA00022989"/>
    </source>
</evidence>
<dbReference type="PANTHER" id="PTHR48063:SF31">
    <property type="entry name" value="OS01G0601700 PROTEIN"/>
    <property type="match status" value="1"/>
</dbReference>
<dbReference type="eggNOG" id="KOG0619">
    <property type="taxonomic scope" value="Eukaryota"/>
</dbReference>
<dbReference type="Pfam" id="PF00560">
    <property type="entry name" value="LRR_1"/>
    <property type="match status" value="5"/>
</dbReference>
<feature type="domain" description="Leucine-rich repeat-containing N-terminal plant-type" evidence="14">
    <location>
        <begin position="45"/>
        <end position="81"/>
    </location>
</feature>
<dbReference type="InParanoid" id="K3XEB8"/>
<dbReference type="PROSITE" id="PS51450">
    <property type="entry name" value="LRR"/>
    <property type="match status" value="1"/>
</dbReference>
<dbReference type="InterPro" id="IPR003591">
    <property type="entry name" value="Leu-rich_rpt_typical-subtyp"/>
</dbReference>
<dbReference type="SMART" id="SM00369">
    <property type="entry name" value="LRR_TYP"/>
    <property type="match status" value="8"/>
</dbReference>
<protein>
    <recommendedName>
        <fullName evidence="14">Leucine-rich repeat-containing N-terminal plant-type domain-containing protein</fullName>
    </recommendedName>
</protein>
<name>K3XEB8_SETIT</name>
<dbReference type="Pfam" id="PF13516">
    <property type="entry name" value="LRR_6"/>
    <property type="match status" value="1"/>
</dbReference>
<evidence type="ECO:0000256" key="13">
    <source>
        <dbReference type="SAM" id="SignalP"/>
    </source>
</evidence>
<keyword evidence="4" id="KW-0433">Leucine-rich repeat</keyword>
<keyword evidence="3" id="KW-1003">Cell membrane</keyword>
<keyword evidence="10" id="KW-0675">Receptor</keyword>
<dbReference type="InterPro" id="IPR032675">
    <property type="entry name" value="LRR_dom_sf"/>
</dbReference>
<evidence type="ECO:0000256" key="9">
    <source>
        <dbReference type="ARBA" id="ARBA00023136"/>
    </source>
</evidence>
<dbReference type="Proteomes" id="UP000004995">
    <property type="component" value="Unassembled WGS sequence"/>
</dbReference>
<dbReference type="PANTHER" id="PTHR48063">
    <property type="entry name" value="LRR RECEPTOR-LIKE KINASE"/>
    <property type="match status" value="1"/>
</dbReference>
<evidence type="ECO:0000256" key="1">
    <source>
        <dbReference type="ARBA" id="ARBA00004251"/>
    </source>
</evidence>
<evidence type="ECO:0000256" key="12">
    <source>
        <dbReference type="SAM" id="Phobius"/>
    </source>
</evidence>
<evidence type="ECO:0000256" key="10">
    <source>
        <dbReference type="ARBA" id="ARBA00023170"/>
    </source>
</evidence>
<dbReference type="InterPro" id="IPR001611">
    <property type="entry name" value="Leu-rich_rpt"/>
</dbReference>
<comment type="similarity">
    <text evidence="2">Belongs to the RLP family.</text>
</comment>
<dbReference type="InterPro" id="IPR046956">
    <property type="entry name" value="RLP23-like"/>
</dbReference>
<feature type="transmembrane region" description="Helical" evidence="12">
    <location>
        <begin position="846"/>
        <end position="869"/>
    </location>
</feature>
<dbReference type="Pfam" id="PF08263">
    <property type="entry name" value="LRRNT_2"/>
    <property type="match status" value="1"/>
</dbReference>
<dbReference type="SUPFAM" id="SSF52058">
    <property type="entry name" value="L domain-like"/>
    <property type="match status" value="2"/>
</dbReference>
<accession>K3XEB8</accession>
<keyword evidence="6 13" id="KW-0732">Signal</keyword>